<comment type="caution">
    <text evidence="1">The sequence shown here is derived from an EMBL/GenBank/DDBJ whole genome shotgun (WGS) entry which is preliminary data.</text>
</comment>
<evidence type="ECO:0000313" key="1">
    <source>
        <dbReference type="EMBL" id="KAJ7647031.1"/>
    </source>
</evidence>
<organism evidence="1 2">
    <name type="scientific">Roridomyces roridus</name>
    <dbReference type="NCBI Taxonomy" id="1738132"/>
    <lineage>
        <taxon>Eukaryota</taxon>
        <taxon>Fungi</taxon>
        <taxon>Dikarya</taxon>
        <taxon>Basidiomycota</taxon>
        <taxon>Agaricomycotina</taxon>
        <taxon>Agaricomycetes</taxon>
        <taxon>Agaricomycetidae</taxon>
        <taxon>Agaricales</taxon>
        <taxon>Marasmiineae</taxon>
        <taxon>Mycenaceae</taxon>
        <taxon>Roridomyces</taxon>
    </lineage>
</organism>
<dbReference type="EMBL" id="JARKIF010000002">
    <property type="protein sequence ID" value="KAJ7647031.1"/>
    <property type="molecule type" value="Genomic_DNA"/>
</dbReference>
<dbReference type="AlphaFoldDB" id="A0AAD7FYZ7"/>
<protein>
    <submittedName>
        <fullName evidence="1">Uncharacterized protein</fullName>
    </submittedName>
</protein>
<sequence length="275" mass="30251">MFVFPPPTDATLVEGVDVRNGIHVVQLTEPGDALQKLLFLCYPPAVTNQPPDTLDGLHFAYGAADKYQIPNARDNILNTLSNANKTDPYRVFAIACILGLPDLARAAAGETLQDVRVPMSFNAYSAPEYKLISADKLLQLEQFHWECSMDAVIAVQTICLNPDDAILIDGKDAPWWKSSGHDHDCGASWMGDDECIPPKWYQQHMNTVKEAVKLRPNGECASDAVLDFGTNCSDVLFKCRFCARGSPAHMAALAAALRKEVNRVNEQTLASQQFI</sequence>
<dbReference type="Proteomes" id="UP001221142">
    <property type="component" value="Unassembled WGS sequence"/>
</dbReference>
<proteinExistence type="predicted"/>
<evidence type="ECO:0000313" key="2">
    <source>
        <dbReference type="Proteomes" id="UP001221142"/>
    </source>
</evidence>
<accession>A0AAD7FYZ7</accession>
<reference evidence="1" key="1">
    <citation type="submission" date="2023-03" db="EMBL/GenBank/DDBJ databases">
        <title>Massive genome expansion in bonnet fungi (Mycena s.s.) driven by repeated elements and novel gene families across ecological guilds.</title>
        <authorList>
            <consortium name="Lawrence Berkeley National Laboratory"/>
            <person name="Harder C.B."/>
            <person name="Miyauchi S."/>
            <person name="Viragh M."/>
            <person name="Kuo A."/>
            <person name="Thoen E."/>
            <person name="Andreopoulos B."/>
            <person name="Lu D."/>
            <person name="Skrede I."/>
            <person name="Drula E."/>
            <person name="Henrissat B."/>
            <person name="Morin E."/>
            <person name="Kohler A."/>
            <person name="Barry K."/>
            <person name="LaButti K."/>
            <person name="Morin E."/>
            <person name="Salamov A."/>
            <person name="Lipzen A."/>
            <person name="Mereny Z."/>
            <person name="Hegedus B."/>
            <person name="Baldrian P."/>
            <person name="Stursova M."/>
            <person name="Weitz H."/>
            <person name="Taylor A."/>
            <person name="Grigoriev I.V."/>
            <person name="Nagy L.G."/>
            <person name="Martin F."/>
            <person name="Kauserud H."/>
        </authorList>
    </citation>
    <scope>NUCLEOTIDE SEQUENCE</scope>
    <source>
        <strain evidence="1">9284</strain>
    </source>
</reference>
<keyword evidence="2" id="KW-1185">Reference proteome</keyword>
<name>A0AAD7FYZ7_9AGAR</name>
<gene>
    <name evidence="1" type="ORF">FB45DRAFT_1051598</name>
</gene>